<evidence type="ECO:0000256" key="4">
    <source>
        <dbReference type="ARBA" id="ARBA00038168"/>
    </source>
</evidence>
<dbReference type="InterPro" id="IPR050668">
    <property type="entry name" value="Cytochrome_b5"/>
</dbReference>
<keyword evidence="7" id="KW-1185">Reference proteome</keyword>
<dbReference type="EMBL" id="BDGG01000009">
    <property type="protein sequence ID" value="GAV03092.1"/>
    <property type="molecule type" value="Genomic_DNA"/>
</dbReference>
<feature type="binding site" evidence="8">
    <location>
        <position position="80"/>
    </location>
    <ligand>
        <name>heme b</name>
        <dbReference type="ChEBI" id="CHEBI:60344"/>
        <note>axial binding residue</note>
    </ligand>
    <ligandPart>
        <name>Fe</name>
        <dbReference type="ChEBI" id="CHEBI:18248"/>
    </ligandPart>
</feature>
<dbReference type="OrthoDB" id="260519at2759"/>
<reference evidence="6 7" key="1">
    <citation type="journal article" date="2016" name="Nat. Commun.">
        <title>Extremotolerant tardigrade genome and improved radiotolerance of human cultured cells by tardigrade-unique protein.</title>
        <authorList>
            <person name="Hashimoto T."/>
            <person name="Horikawa D.D."/>
            <person name="Saito Y."/>
            <person name="Kuwahara H."/>
            <person name="Kozuka-Hata H."/>
            <person name="Shin-I T."/>
            <person name="Minakuchi Y."/>
            <person name="Ohishi K."/>
            <person name="Motoyama A."/>
            <person name="Aizu T."/>
            <person name="Enomoto A."/>
            <person name="Kondo K."/>
            <person name="Tanaka S."/>
            <person name="Hara Y."/>
            <person name="Koshikawa S."/>
            <person name="Sagara H."/>
            <person name="Miura T."/>
            <person name="Yokobori S."/>
            <person name="Miyagawa K."/>
            <person name="Suzuki Y."/>
            <person name="Kubo T."/>
            <person name="Oyama M."/>
            <person name="Kohara Y."/>
            <person name="Fujiyama A."/>
            <person name="Arakawa K."/>
            <person name="Katayama T."/>
            <person name="Toyoda A."/>
            <person name="Kunieda T."/>
        </authorList>
    </citation>
    <scope>NUCLEOTIDE SEQUENCE [LARGE SCALE GENOMIC DNA]</scope>
    <source>
        <strain evidence="6 7">YOKOZUNA-1</strain>
    </source>
</reference>
<proteinExistence type="evidence at protein level"/>
<dbReference type="PDB" id="7BWH">
    <property type="method" value="X-ray"/>
    <property type="resolution" value="1.40 A"/>
    <property type="chains" value="A=10-102"/>
</dbReference>
<dbReference type="AlphaFoldDB" id="A0A1D1VNB4"/>
<dbReference type="Proteomes" id="UP000186922">
    <property type="component" value="Unassembled WGS sequence"/>
</dbReference>
<keyword evidence="8" id="KW-0002">3D-structure</keyword>
<dbReference type="PROSITE" id="PS50255">
    <property type="entry name" value="CYTOCHROME_B5_2"/>
    <property type="match status" value="1"/>
</dbReference>
<evidence type="ECO:0000259" key="5">
    <source>
        <dbReference type="PROSITE" id="PS50255"/>
    </source>
</evidence>
<keyword evidence="1 8" id="KW-0349">Heme</keyword>
<dbReference type="PANTHER" id="PTHR19359">
    <property type="entry name" value="CYTOCHROME B5"/>
    <property type="match status" value="1"/>
</dbReference>
<gene>
    <name evidence="6" type="primary">RvY_13572-1</name>
    <name evidence="6" type="synonym">RvY_13572.1</name>
    <name evidence="6" type="ORF">RvY_13572</name>
</gene>
<dbReference type="STRING" id="947166.A0A1D1VNB4"/>
<name>A0A1D1VNB4_RAMVA</name>
<dbReference type="SUPFAM" id="SSF55856">
    <property type="entry name" value="Cytochrome b5-like heme/steroid binding domain"/>
    <property type="match status" value="1"/>
</dbReference>
<keyword evidence="2 8" id="KW-0479">Metal-binding</keyword>
<organism evidence="6 7">
    <name type="scientific">Ramazzottius varieornatus</name>
    <name type="common">Water bear</name>
    <name type="synonym">Tardigrade</name>
    <dbReference type="NCBI Taxonomy" id="947166"/>
    <lineage>
        <taxon>Eukaryota</taxon>
        <taxon>Metazoa</taxon>
        <taxon>Ecdysozoa</taxon>
        <taxon>Tardigrada</taxon>
        <taxon>Eutardigrada</taxon>
        <taxon>Parachela</taxon>
        <taxon>Hypsibioidea</taxon>
        <taxon>Ramazzottiidae</taxon>
        <taxon>Ramazzottius</taxon>
    </lineage>
</organism>
<evidence type="ECO:0000256" key="1">
    <source>
        <dbReference type="ARBA" id="ARBA00022617"/>
    </source>
</evidence>
<evidence type="ECO:0007829" key="8">
    <source>
        <dbReference type="PDB" id="7BWH"/>
    </source>
</evidence>
<accession>A0A1D1VNB4</accession>
<dbReference type="Pfam" id="PF00173">
    <property type="entry name" value="Cyt-b5"/>
    <property type="match status" value="1"/>
</dbReference>
<dbReference type="InterPro" id="IPR001199">
    <property type="entry name" value="Cyt_B5-like_heme/steroid-bd"/>
</dbReference>
<dbReference type="Gene3D" id="3.10.120.10">
    <property type="entry name" value="Cytochrome b5-like heme/steroid binding domain"/>
    <property type="match status" value="1"/>
</dbReference>
<evidence type="ECO:0000313" key="6">
    <source>
        <dbReference type="EMBL" id="GAV03092.1"/>
    </source>
</evidence>
<evidence type="ECO:0000313" key="7">
    <source>
        <dbReference type="Proteomes" id="UP000186922"/>
    </source>
</evidence>
<comment type="similarity">
    <text evidence="4">Belongs to the cytochrome b5 family.</text>
</comment>
<reference evidence="8" key="2">
    <citation type="journal article" date="2020" name="Protein Sci.">
        <title>Structure of cytochrome b&lt;sub&gt;5&lt;/sub&gt; unique to tardigrades.</title>
        <authorList>
            <person name="Fukuda Y."/>
            <person name="Kim J."/>
            <person name="Inoue T."/>
        </authorList>
    </citation>
    <scope>X-RAY CRYSTALLOGRAPHY (1.40 ANGSTROMS) OF 10-102 IN COMPLEX WITH HEME B</scope>
</reference>
<dbReference type="GO" id="GO:0016020">
    <property type="term" value="C:membrane"/>
    <property type="evidence" value="ECO:0007669"/>
    <property type="project" value="TreeGrafter"/>
</dbReference>
<evidence type="ECO:0000256" key="2">
    <source>
        <dbReference type="ARBA" id="ARBA00022723"/>
    </source>
</evidence>
<protein>
    <recommendedName>
        <fullName evidence="5">Cytochrome b5 heme-binding domain-containing protein</fullName>
    </recommendedName>
</protein>
<dbReference type="GO" id="GO:0020037">
    <property type="term" value="F:heme binding"/>
    <property type="evidence" value="ECO:0007669"/>
    <property type="project" value="TreeGrafter"/>
</dbReference>
<sequence length="105" mass="11687">MTSDGARMSKAEEQTFSWSEISQHTSANSLWVVVRDKTSPGSPLRVYDVTNFQKTHPGGHLILLKYAGTECSRAFAAVGHSKYAIKRMSQYRIGIAEADNVEPRK</sequence>
<feature type="binding site" evidence="8">
    <location>
        <position position="81"/>
    </location>
    <ligand>
        <name>heme b</name>
        <dbReference type="ChEBI" id="CHEBI:60344"/>
    </ligand>
</feature>
<dbReference type="SMART" id="SM01117">
    <property type="entry name" value="Cyt-b5"/>
    <property type="match status" value="1"/>
</dbReference>
<keyword evidence="3 8" id="KW-0408">Iron</keyword>
<dbReference type="GO" id="GO:0046872">
    <property type="term" value="F:metal ion binding"/>
    <property type="evidence" value="ECO:0007669"/>
    <property type="project" value="UniProtKB-KW"/>
</dbReference>
<comment type="caution">
    <text evidence="6">The sequence shown here is derived from an EMBL/GenBank/DDBJ whole genome shotgun (WGS) entry which is preliminary data.</text>
</comment>
<feature type="domain" description="Cytochrome b5 heme-binding" evidence="5">
    <location>
        <begin position="13"/>
        <end position="97"/>
    </location>
</feature>
<evidence type="ECO:0000256" key="3">
    <source>
        <dbReference type="ARBA" id="ARBA00023004"/>
    </source>
</evidence>
<dbReference type="SMR" id="A0A1D1VNB4"/>
<dbReference type="InterPro" id="IPR036400">
    <property type="entry name" value="Cyt_B5-like_heme/steroid_sf"/>
</dbReference>
<dbReference type="PRINTS" id="PR00363">
    <property type="entry name" value="CYTOCHROMEB5"/>
</dbReference>
<feature type="binding site" evidence="8">
    <location>
        <position position="56"/>
    </location>
    <ligand>
        <name>heme b</name>
        <dbReference type="ChEBI" id="CHEBI:60344"/>
        <note>axial binding residue</note>
    </ligand>
    <ligandPart>
        <name>Fe</name>
        <dbReference type="ChEBI" id="CHEBI:18248"/>
    </ligandPart>
</feature>